<protein>
    <submittedName>
        <fullName evidence="2">Uncharacterized protein</fullName>
    </submittedName>
</protein>
<dbReference type="RefSeq" id="WP_147868279.1">
    <property type="nucleotide sequence ID" value="NZ_CP036264.1"/>
</dbReference>
<keyword evidence="1" id="KW-0812">Transmembrane</keyword>
<evidence type="ECO:0000313" key="3">
    <source>
        <dbReference type="Proteomes" id="UP000321353"/>
    </source>
</evidence>
<keyword evidence="1" id="KW-1133">Transmembrane helix</keyword>
<feature type="transmembrane region" description="Helical" evidence="1">
    <location>
        <begin position="55"/>
        <end position="72"/>
    </location>
</feature>
<dbReference type="Proteomes" id="UP000321353">
    <property type="component" value="Chromosome"/>
</dbReference>
<proteinExistence type="predicted"/>
<reference evidence="2 3" key="1">
    <citation type="submission" date="2019-02" db="EMBL/GenBank/DDBJ databases">
        <title>Planctomycetal bacteria perform biofilm scaping via a novel small molecule.</title>
        <authorList>
            <person name="Jeske O."/>
            <person name="Boedeker C."/>
            <person name="Wiegand S."/>
            <person name="Breitling P."/>
            <person name="Kallscheuer N."/>
            <person name="Jogler M."/>
            <person name="Rohde M."/>
            <person name="Petersen J."/>
            <person name="Medema M.H."/>
            <person name="Surup F."/>
            <person name="Jogler C."/>
        </authorList>
    </citation>
    <scope>NUCLEOTIDE SEQUENCE [LARGE SCALE GENOMIC DNA]</scope>
    <source>
        <strain evidence="2 3">Mal15</strain>
    </source>
</reference>
<organism evidence="2 3">
    <name type="scientific">Stieleria maiorica</name>
    <dbReference type="NCBI Taxonomy" id="2795974"/>
    <lineage>
        <taxon>Bacteria</taxon>
        <taxon>Pseudomonadati</taxon>
        <taxon>Planctomycetota</taxon>
        <taxon>Planctomycetia</taxon>
        <taxon>Pirellulales</taxon>
        <taxon>Pirellulaceae</taxon>
        <taxon>Stieleria</taxon>
    </lineage>
</organism>
<dbReference type="EMBL" id="CP036264">
    <property type="protein sequence ID" value="QEF98788.1"/>
    <property type="molecule type" value="Genomic_DNA"/>
</dbReference>
<evidence type="ECO:0000256" key="1">
    <source>
        <dbReference type="SAM" id="Phobius"/>
    </source>
</evidence>
<accession>A0A5B9MCN4</accession>
<keyword evidence="1" id="KW-0472">Membrane</keyword>
<evidence type="ECO:0000313" key="2">
    <source>
        <dbReference type="EMBL" id="QEF98788.1"/>
    </source>
</evidence>
<feature type="transmembrane region" description="Helical" evidence="1">
    <location>
        <begin position="21"/>
        <end position="43"/>
    </location>
</feature>
<dbReference type="KEGG" id="smam:Mal15_28440"/>
<keyword evidence="3" id="KW-1185">Reference proteome</keyword>
<sequence length="80" mass="8835">MTNPYRPPESRSSHSDERKPIQWRGYLISGGAIVAGIVIVLVIELLGIKGELRNYVLIGLLLIGSLVGSHLVEKTKRNNK</sequence>
<gene>
    <name evidence="2" type="ORF">Mal15_28440</name>
</gene>
<name>A0A5B9MCN4_9BACT</name>
<dbReference type="AlphaFoldDB" id="A0A5B9MCN4"/>